<organism evidence="13 14">
    <name type="scientific">Helianthus annuus</name>
    <name type="common">Common sunflower</name>
    <dbReference type="NCBI Taxonomy" id="4232"/>
    <lineage>
        <taxon>Eukaryota</taxon>
        <taxon>Viridiplantae</taxon>
        <taxon>Streptophyta</taxon>
        <taxon>Embryophyta</taxon>
        <taxon>Tracheophyta</taxon>
        <taxon>Spermatophyta</taxon>
        <taxon>Magnoliopsida</taxon>
        <taxon>eudicotyledons</taxon>
        <taxon>Gunneridae</taxon>
        <taxon>Pentapetalae</taxon>
        <taxon>asterids</taxon>
        <taxon>campanulids</taxon>
        <taxon>Asterales</taxon>
        <taxon>Asteraceae</taxon>
        <taxon>Asteroideae</taxon>
        <taxon>Heliantheae alliance</taxon>
        <taxon>Heliantheae</taxon>
        <taxon>Helianthus</taxon>
    </lineage>
</organism>
<evidence type="ECO:0000256" key="2">
    <source>
        <dbReference type="ARBA" id="ARBA00004569"/>
    </source>
</evidence>
<dbReference type="EMBL" id="CM007897">
    <property type="protein sequence ID" value="OTG18514.1"/>
    <property type="molecule type" value="Genomic_DNA"/>
</dbReference>
<evidence type="ECO:0008006" key="15">
    <source>
        <dbReference type="Google" id="ProtNLM"/>
    </source>
</evidence>
<evidence type="ECO:0000256" key="3">
    <source>
        <dbReference type="ARBA" id="ARBA00004637"/>
    </source>
</evidence>
<feature type="disulfide bond" evidence="12">
    <location>
        <begin position="14"/>
        <end position="44"/>
    </location>
</feature>
<evidence type="ECO:0000256" key="9">
    <source>
        <dbReference type="ARBA" id="ARBA00023128"/>
    </source>
</evidence>
<keyword evidence="11 12" id="KW-1015">Disulfide bond</keyword>
<evidence type="ECO:0000256" key="8">
    <source>
        <dbReference type="ARBA" id="ARBA00022982"/>
    </source>
</evidence>
<evidence type="ECO:0000256" key="7">
    <source>
        <dbReference type="ARBA" id="ARBA00022792"/>
    </source>
</evidence>
<evidence type="ECO:0000256" key="10">
    <source>
        <dbReference type="ARBA" id="ARBA00023136"/>
    </source>
</evidence>
<evidence type="ECO:0000313" key="14">
    <source>
        <dbReference type="Proteomes" id="UP000215914"/>
    </source>
</evidence>
<dbReference type="OrthoDB" id="9992197at2759"/>
<keyword evidence="5" id="KW-0813">Transport</keyword>
<dbReference type="PANTHER" id="PTHR15224">
    <property type="entry name" value="NADH DEHYDROGENASE [UBIQUINONE] IRON-SULFUR PROTEIN 5"/>
    <property type="match status" value="1"/>
</dbReference>
<keyword evidence="9" id="KW-0496">Mitochondrion</keyword>
<dbReference type="InParanoid" id="A0A251U5V2"/>
<dbReference type="STRING" id="4232.A0A251U5V2"/>
<evidence type="ECO:0000256" key="6">
    <source>
        <dbReference type="ARBA" id="ARBA00022660"/>
    </source>
</evidence>
<keyword evidence="14" id="KW-1185">Reference proteome</keyword>
<accession>A0A251U5V2</accession>
<keyword evidence="8" id="KW-0249">Electron transport</keyword>
<reference evidence="14" key="1">
    <citation type="journal article" date="2017" name="Nature">
        <title>The sunflower genome provides insights into oil metabolism, flowering and Asterid evolution.</title>
        <authorList>
            <person name="Badouin H."/>
            <person name="Gouzy J."/>
            <person name="Grassa C.J."/>
            <person name="Murat F."/>
            <person name="Staton S.E."/>
            <person name="Cottret L."/>
            <person name="Lelandais-Briere C."/>
            <person name="Owens G.L."/>
            <person name="Carrere S."/>
            <person name="Mayjonade B."/>
            <person name="Legrand L."/>
            <person name="Gill N."/>
            <person name="Kane N.C."/>
            <person name="Bowers J.E."/>
            <person name="Hubner S."/>
            <person name="Bellec A."/>
            <person name="Berard A."/>
            <person name="Berges H."/>
            <person name="Blanchet N."/>
            <person name="Boniface M.C."/>
            <person name="Brunel D."/>
            <person name="Catrice O."/>
            <person name="Chaidir N."/>
            <person name="Claudel C."/>
            <person name="Donnadieu C."/>
            <person name="Faraut T."/>
            <person name="Fievet G."/>
            <person name="Helmstetter N."/>
            <person name="King M."/>
            <person name="Knapp S.J."/>
            <person name="Lai Z."/>
            <person name="Le Paslier M.C."/>
            <person name="Lippi Y."/>
            <person name="Lorenzon L."/>
            <person name="Mandel J.R."/>
            <person name="Marage G."/>
            <person name="Marchand G."/>
            <person name="Marquand E."/>
            <person name="Bret-Mestries E."/>
            <person name="Morien E."/>
            <person name="Nambeesan S."/>
            <person name="Nguyen T."/>
            <person name="Pegot-Espagnet P."/>
            <person name="Pouilly N."/>
            <person name="Raftis F."/>
            <person name="Sallet E."/>
            <person name="Schiex T."/>
            <person name="Thomas J."/>
            <person name="Vandecasteele C."/>
            <person name="Vares D."/>
            <person name="Vear F."/>
            <person name="Vautrin S."/>
            <person name="Crespi M."/>
            <person name="Mangin B."/>
            <person name="Burke J.M."/>
            <person name="Salse J."/>
            <person name="Munos S."/>
            <person name="Vincourt P."/>
            <person name="Rieseberg L.H."/>
            <person name="Langlade N.B."/>
        </authorList>
    </citation>
    <scope>NUCLEOTIDE SEQUENCE [LARGE SCALE GENOMIC DNA]</scope>
    <source>
        <strain evidence="14">cv. SF193</strain>
    </source>
</reference>
<dbReference type="PANTHER" id="PTHR15224:SF7">
    <property type="entry name" value="NADH DEHYDROGENASE [UBIQUINONE] IRON-SULFUR PROTEIN 5-A-RELATED"/>
    <property type="match status" value="1"/>
</dbReference>
<gene>
    <name evidence="13" type="ORF">HannXRQ_Chr08g0223921</name>
</gene>
<evidence type="ECO:0000313" key="13">
    <source>
        <dbReference type="EMBL" id="OTG18514.1"/>
    </source>
</evidence>
<dbReference type="PROSITE" id="PS51808">
    <property type="entry name" value="CHCH"/>
    <property type="match status" value="1"/>
</dbReference>
<evidence type="ECO:0000256" key="4">
    <source>
        <dbReference type="ARBA" id="ARBA00007372"/>
    </source>
</evidence>
<evidence type="ECO:0000256" key="5">
    <source>
        <dbReference type="ARBA" id="ARBA00022448"/>
    </source>
</evidence>
<protein>
    <recommendedName>
        <fullName evidence="15">NADH-ubiquinone oxidoreductase-related protein</fullName>
    </recommendedName>
</protein>
<name>A0A251U5V2_HELAN</name>
<dbReference type="GO" id="GO:0005743">
    <property type="term" value="C:mitochondrial inner membrane"/>
    <property type="evidence" value="ECO:0007669"/>
    <property type="project" value="UniProtKB-SubCell"/>
</dbReference>
<dbReference type="CDD" id="cd24141">
    <property type="entry name" value="NDUFS5-like"/>
    <property type="match status" value="1"/>
</dbReference>
<dbReference type="Proteomes" id="UP000215914">
    <property type="component" value="Chromosome 8"/>
</dbReference>
<dbReference type="OMA" id="RDCAPFR"/>
<comment type="similarity">
    <text evidence="4">Belongs to the complex I NDUFS5 subunit family.</text>
</comment>
<dbReference type="InterPro" id="IPR019342">
    <property type="entry name" value="NADH_UbQ_OxRdtase_FeS-su5"/>
</dbReference>
<evidence type="ECO:0000256" key="11">
    <source>
        <dbReference type="ARBA" id="ARBA00023157"/>
    </source>
</evidence>
<keyword evidence="7" id="KW-0999">Mitochondrion inner membrane</keyword>
<dbReference type="GO" id="GO:0005758">
    <property type="term" value="C:mitochondrial intermembrane space"/>
    <property type="evidence" value="ECO:0007669"/>
    <property type="project" value="UniProtKB-SubCell"/>
</dbReference>
<dbReference type="AlphaFoldDB" id="A0A251U5V2"/>
<feature type="disulfide bond" evidence="12">
    <location>
        <begin position="24"/>
        <end position="34"/>
    </location>
</feature>
<proteinExistence type="inferred from homology"/>
<keyword evidence="10" id="KW-0472">Membrane</keyword>
<comment type="subcellular location">
    <subcellularLocation>
        <location evidence="3">Mitochondrion inner membrane</location>
        <topology evidence="3">Peripheral membrane protein</topology>
    </subcellularLocation>
    <subcellularLocation>
        <location evidence="2">Mitochondrion intermembrane space</location>
    </subcellularLocation>
</comment>
<evidence type="ECO:0000256" key="12">
    <source>
        <dbReference type="PIRSR" id="PIRSR619342-50"/>
    </source>
</evidence>
<keyword evidence="6" id="KW-0679">Respiratory chain</keyword>
<sequence length="54" mass="6235">MASGWGITGNKGRCYDFWMDFSECMSGCREPKDCSLLREDYLECLHHSKEVKSP</sequence>
<evidence type="ECO:0000256" key="1">
    <source>
        <dbReference type="ARBA" id="ARBA00003195"/>
    </source>
</evidence>
<comment type="function">
    <text evidence="1">Accessory subunit of the mitochondrial membrane respiratory chain NADH dehydrogenase (Complex I), that is believed not to be involved in catalysis. Complex I functions in the transfer of electrons from NADH to the respiratory chain. The immediate electron acceptor for the enzyme is believed to be ubiquinone.</text>
</comment>